<proteinExistence type="inferred from homology"/>
<dbReference type="Pfam" id="PF00107">
    <property type="entry name" value="ADH_zinc_N"/>
    <property type="match status" value="1"/>
</dbReference>
<reference evidence="8 9" key="1">
    <citation type="submission" date="2019-03" db="EMBL/GenBank/DDBJ databases">
        <title>Paraburkholderia sp. 7MH5, isolated from subtropical forest soil.</title>
        <authorList>
            <person name="Gao Z.-H."/>
            <person name="Qiu L.-H."/>
        </authorList>
    </citation>
    <scope>NUCLEOTIDE SEQUENCE [LARGE SCALE GENOMIC DNA]</scope>
    <source>
        <strain evidence="8 9">7MH5</strain>
    </source>
</reference>
<dbReference type="InterPro" id="IPR020843">
    <property type="entry name" value="ER"/>
</dbReference>
<dbReference type="FunFam" id="3.40.50.720:FF:000003">
    <property type="entry name" value="S-(hydroxymethyl)glutathione dehydrogenase"/>
    <property type="match status" value="1"/>
</dbReference>
<accession>A0A4P7D6I1</accession>
<dbReference type="Gene3D" id="3.40.50.720">
    <property type="entry name" value="NAD(P)-binding Rossmann-like Domain"/>
    <property type="match status" value="1"/>
</dbReference>
<evidence type="ECO:0000259" key="7">
    <source>
        <dbReference type="SMART" id="SM00829"/>
    </source>
</evidence>
<dbReference type="AlphaFoldDB" id="A0A4P7D6I1"/>
<name>A0A4P7D6I1_9BURK</name>
<dbReference type="InterPro" id="IPR002328">
    <property type="entry name" value="ADH_Zn_CS"/>
</dbReference>
<feature type="domain" description="Enoyl reductase (ER)" evidence="7">
    <location>
        <begin position="13"/>
        <end position="369"/>
    </location>
</feature>
<keyword evidence="3 6" id="KW-0862">Zinc</keyword>
<dbReference type="GO" id="GO:0046294">
    <property type="term" value="P:formaldehyde catabolic process"/>
    <property type="evidence" value="ECO:0007669"/>
    <property type="project" value="TreeGrafter"/>
</dbReference>
<dbReference type="SUPFAM" id="SSF51735">
    <property type="entry name" value="NAD(P)-binding Rossmann-fold domains"/>
    <property type="match status" value="1"/>
</dbReference>
<dbReference type="InterPro" id="IPR036291">
    <property type="entry name" value="NAD(P)-bd_dom_sf"/>
</dbReference>
<dbReference type="Gene3D" id="3.90.180.10">
    <property type="entry name" value="Medium-chain alcohol dehydrogenases, catalytic domain"/>
    <property type="match status" value="1"/>
</dbReference>
<comment type="cofactor">
    <cofactor evidence="1 6">
        <name>Zn(2+)</name>
        <dbReference type="ChEBI" id="CHEBI:29105"/>
    </cofactor>
</comment>
<gene>
    <name evidence="8" type="ORF">E1956_34680</name>
</gene>
<protein>
    <submittedName>
        <fullName evidence="8">NAD(P)-dependent alcohol dehydrogenase</fullName>
    </submittedName>
</protein>
<dbReference type="KEGG" id="ppai:E1956_34680"/>
<evidence type="ECO:0000256" key="5">
    <source>
        <dbReference type="ARBA" id="ARBA00023027"/>
    </source>
</evidence>
<keyword evidence="4" id="KW-0560">Oxidoreductase</keyword>
<evidence type="ECO:0000256" key="2">
    <source>
        <dbReference type="ARBA" id="ARBA00022723"/>
    </source>
</evidence>
<keyword evidence="5" id="KW-0520">NAD</keyword>
<dbReference type="OrthoDB" id="9770544at2"/>
<dbReference type="InterPro" id="IPR013149">
    <property type="entry name" value="ADH-like_C"/>
</dbReference>
<dbReference type="SMART" id="SM00829">
    <property type="entry name" value="PKS_ER"/>
    <property type="match status" value="1"/>
</dbReference>
<evidence type="ECO:0000256" key="3">
    <source>
        <dbReference type="ARBA" id="ARBA00022833"/>
    </source>
</evidence>
<evidence type="ECO:0000256" key="6">
    <source>
        <dbReference type="RuleBase" id="RU361277"/>
    </source>
</evidence>
<keyword evidence="9" id="KW-1185">Reference proteome</keyword>
<dbReference type="GO" id="GO:0008270">
    <property type="term" value="F:zinc ion binding"/>
    <property type="evidence" value="ECO:0007669"/>
    <property type="project" value="InterPro"/>
</dbReference>
<evidence type="ECO:0000256" key="4">
    <source>
        <dbReference type="ARBA" id="ARBA00023002"/>
    </source>
</evidence>
<dbReference type="SUPFAM" id="SSF50129">
    <property type="entry name" value="GroES-like"/>
    <property type="match status" value="1"/>
</dbReference>
<organism evidence="8 9">
    <name type="scientific">Paraburkholderia pallida</name>
    <dbReference type="NCBI Taxonomy" id="2547399"/>
    <lineage>
        <taxon>Bacteria</taxon>
        <taxon>Pseudomonadati</taxon>
        <taxon>Pseudomonadota</taxon>
        <taxon>Betaproteobacteria</taxon>
        <taxon>Burkholderiales</taxon>
        <taxon>Burkholderiaceae</taxon>
        <taxon>Paraburkholderia</taxon>
    </lineage>
</organism>
<dbReference type="PANTHER" id="PTHR43880:SF12">
    <property type="entry name" value="ALCOHOL DEHYDROGENASE CLASS-3"/>
    <property type="match status" value="1"/>
</dbReference>
<evidence type="ECO:0000256" key="1">
    <source>
        <dbReference type="ARBA" id="ARBA00001947"/>
    </source>
</evidence>
<dbReference type="EMBL" id="CP038150">
    <property type="protein sequence ID" value="QBR02242.1"/>
    <property type="molecule type" value="Genomic_DNA"/>
</dbReference>
<dbReference type="RefSeq" id="WP_134757677.1">
    <property type="nucleotide sequence ID" value="NZ_CP038150.1"/>
</dbReference>
<dbReference type="Pfam" id="PF08240">
    <property type="entry name" value="ADH_N"/>
    <property type="match status" value="1"/>
</dbReference>
<sequence>MVWNCTCAVATEKAKPFQIRHLLLDEPQEGEIIVEIAGVGVCHTDLTVRDQHYPVPLPAVLGHEGAGIVVKVGASVTKVAVGDHVVLAYGSCGKCENCQSGKAGYCIEGFPRNFGARRGDGSSTYRSEEGESVGGYFFSQSSFGTYSLATERNVVKIDPSVPLDLMGPLGCGISTGAGTVLNALRPAAGSSIVVFGAGSVGLSAVMAAKLAGCATIVVVDIVESRLQLARELGATAAINARHPDGVDVVKAVAALTNGLGAEYSIESTANPKVLRQALECLRPTGVCALVGGAPFGTEATFDMNTILFGRTLRGVIQGDSVPDVFIPRLIELWKQGRFPFDKLVKFYALDEINEACADSESGRVLKPILRPNSHLISA</sequence>
<dbReference type="PANTHER" id="PTHR43880">
    <property type="entry name" value="ALCOHOL DEHYDROGENASE"/>
    <property type="match status" value="1"/>
</dbReference>
<dbReference type="Proteomes" id="UP000295727">
    <property type="component" value="Chromosome 3"/>
</dbReference>
<dbReference type="PROSITE" id="PS00059">
    <property type="entry name" value="ADH_ZINC"/>
    <property type="match status" value="1"/>
</dbReference>
<dbReference type="CDD" id="cd08278">
    <property type="entry name" value="benzyl_alcohol_DH"/>
    <property type="match status" value="1"/>
</dbReference>
<dbReference type="InterPro" id="IPR011032">
    <property type="entry name" value="GroES-like_sf"/>
</dbReference>
<dbReference type="GO" id="GO:0005829">
    <property type="term" value="C:cytosol"/>
    <property type="evidence" value="ECO:0007669"/>
    <property type="project" value="TreeGrafter"/>
</dbReference>
<evidence type="ECO:0000313" key="8">
    <source>
        <dbReference type="EMBL" id="QBR02242.1"/>
    </source>
</evidence>
<evidence type="ECO:0000313" key="9">
    <source>
        <dbReference type="Proteomes" id="UP000295727"/>
    </source>
</evidence>
<keyword evidence="2 6" id="KW-0479">Metal-binding</keyword>
<dbReference type="InterPro" id="IPR013154">
    <property type="entry name" value="ADH-like_N"/>
</dbReference>
<comment type="similarity">
    <text evidence="6">Belongs to the zinc-containing alcohol dehydrogenase family.</text>
</comment>
<dbReference type="GO" id="GO:0051903">
    <property type="term" value="F:S-(hydroxymethyl)glutathione dehydrogenase [NAD(P)+] activity"/>
    <property type="evidence" value="ECO:0007669"/>
    <property type="project" value="TreeGrafter"/>
</dbReference>